<dbReference type="GO" id="GO:0003677">
    <property type="term" value="F:DNA binding"/>
    <property type="evidence" value="ECO:0007669"/>
    <property type="project" value="InterPro"/>
</dbReference>
<name>A0A330H8R2_9HYPH</name>
<dbReference type="Proteomes" id="UP000251558">
    <property type="component" value="Unassembled WGS sequence"/>
</dbReference>
<evidence type="ECO:0000313" key="2">
    <source>
        <dbReference type="Proteomes" id="UP000251558"/>
    </source>
</evidence>
<proteinExistence type="predicted"/>
<reference evidence="1 2" key="1">
    <citation type="submission" date="2018-07" db="EMBL/GenBank/DDBJ databases">
        <title>Diversity of Mesorhizobium strains in Brazil.</title>
        <authorList>
            <person name="Helene L.C.F."/>
            <person name="Dall'Agnol R."/>
            <person name="Delamuta J.R.M."/>
            <person name="Hungria M."/>
        </authorList>
    </citation>
    <scope>NUCLEOTIDE SEQUENCE [LARGE SCALE GENOMIC DNA]</scope>
    <source>
        <strain evidence="1 2">AC99b</strain>
    </source>
</reference>
<sequence>MHIGSPTVDFHISRLRKALAPHCFIRTVRSAG</sequence>
<evidence type="ECO:0000313" key="1">
    <source>
        <dbReference type="EMBL" id="RAZ83069.1"/>
    </source>
</evidence>
<dbReference type="GO" id="GO:0006355">
    <property type="term" value="P:regulation of DNA-templated transcription"/>
    <property type="evidence" value="ECO:0007669"/>
    <property type="project" value="InterPro"/>
</dbReference>
<protein>
    <submittedName>
        <fullName evidence="1">Uncharacterized protein</fullName>
    </submittedName>
</protein>
<dbReference type="InterPro" id="IPR016032">
    <property type="entry name" value="Sig_transdc_resp-reg_C-effctor"/>
</dbReference>
<keyword evidence="2" id="KW-1185">Reference proteome</keyword>
<accession>A0A330H8R2</accession>
<dbReference type="AlphaFoldDB" id="A0A330H8R2"/>
<dbReference type="EMBL" id="QMBP01000029">
    <property type="protein sequence ID" value="RAZ83069.1"/>
    <property type="molecule type" value="Genomic_DNA"/>
</dbReference>
<organism evidence="1 2">
    <name type="scientific">Mesorhizobium hawassense</name>
    <dbReference type="NCBI Taxonomy" id="1209954"/>
    <lineage>
        <taxon>Bacteria</taxon>
        <taxon>Pseudomonadati</taxon>
        <taxon>Pseudomonadota</taxon>
        <taxon>Alphaproteobacteria</taxon>
        <taxon>Hyphomicrobiales</taxon>
        <taxon>Phyllobacteriaceae</taxon>
        <taxon>Mesorhizobium</taxon>
    </lineage>
</organism>
<dbReference type="SUPFAM" id="SSF46894">
    <property type="entry name" value="C-terminal effector domain of the bipartite response regulators"/>
    <property type="match status" value="1"/>
</dbReference>
<gene>
    <name evidence="1" type="ORF">DPM33_33325</name>
</gene>
<comment type="caution">
    <text evidence="1">The sequence shown here is derived from an EMBL/GenBank/DDBJ whole genome shotgun (WGS) entry which is preliminary data.</text>
</comment>